<evidence type="ECO:0000313" key="12">
    <source>
        <dbReference type="EMBL" id="GHJ89370.1"/>
    </source>
</evidence>
<sequence length="1394" mass="152724">MDSDVNPMTENSSKASTLPTNEKGLREPCQSVDLPYASSLLPQSGDACSIKLQPHRSTLPLALYLLSFAPPLRARSSNVTWRDILSHPYILYAIGASAAILSGAVGPATNLLGGYWINGMYADDATPSELKARGAQVAWIFAIIAVVLGISSWSYVAFFRAASQTLSERLRHVYFASVLVQDAAFFDNVGPGEISTRASKDIEAIRIAFGEKLGFVVWTFSTVAVAISMAFVTSVSLAGVLFSFIPFLVLVFGLLGWANGCFGDRADHVEGQTSSFIEQILSSIRIVQSFGMGSSLIERLDSDWLQQSQKLGFKRSFVRSLEPSSANFACFLVNAMTFWYGSKLVRKGTEIGNVMATLFSFVALTFALANVTPQIKSISDAMISFRKLRRHIERVPHVDVRDETGVELPNLDHGPSYRLEGITFAYPSRPNIPILKDVSVTIQAGTMTGVAGPSGSGKSTIAALLLREYDPETANIVNEGDETVEQSQTRGQELEQLTLKESCTPLDEEKAMDIAPGGLVKGSGRVYFNDRDIREYNLQSFRRRVAVVLQSPQLFTGSVFENVAAGLAGTDLEYRPGLDGALNGQTEDQDRTAQIRSICCEALRKAEAWDFVSKFPEGIDTKITGGRAGILSGGQRQRLAIARALVKMPACIVLDEATSALDPETEEKIRLMLEREVNERGMTAIIIAHRLGTIAKADRIVVMKEGRVVDQGSYQDLLDPTRPDQTFRQLAIAQMVGTDDQLERICSEGQVRRTHHNSLPEALEQSTVPPRSIVSKEPTGQVPVAFRVESHKHPGSLRSFFRLIASRKWYFCTGIIGGLAAGACFIVFQWMWGQAIESLRDEDADPDSKSWAMWYTVLASAALIVFLFVSFSTRISQILNEASFDFSTNAFFLEFGSEMLMRDLKKSSVESLVKQEVPFYDHDETSAGSLTSQIATHPANVGAATGNVSAQMLIAITFCSGSIILAFTLDWKTACVCLTPVFLLAFAGWLNVSMLAQFEEKASDSAANAATFVNEIIDSVRTVAALCRERETMRLFDVKLKPTAERKRLLTLGSAGYGLLQGSILLVLALLYSWSSWRLAEGVPPKKIFSILEAILTASFAASWLFTYLGDYARAIKSFKAIHVWLNRVPQNTSANVLGKSGEIPGDWAHRDIVLESVKMHYPERRNHFALKNISLRIGGGQTHALCGTSGSGKSSIFALLQRFYDPSVGTITFGGIDYREIPLEALRASMAYVSQDAVLFEGTIMWNLSLGALDPASVTEEQVRVACNQAHIWGFVCGLEHGLHTKIGMKGLNLSGGQRQRLCIARALMRNPRILLLDEATSALDAESEKAVQKALEIASKGRTTLIIAHRLSTVRNSDVIHVIEDGCVGESGSHEELLRKRGRYLELVQAQL</sequence>
<feature type="transmembrane region" description="Helical" evidence="9">
    <location>
        <begin position="852"/>
        <end position="871"/>
    </location>
</feature>
<dbReference type="Pfam" id="PF00005">
    <property type="entry name" value="ABC_tran"/>
    <property type="match status" value="3"/>
</dbReference>
<protein>
    <recommendedName>
        <fullName evidence="14">ATP-binding cassette domain-containing protein</fullName>
    </recommendedName>
</protein>
<dbReference type="PROSITE" id="PS50929">
    <property type="entry name" value="ABC_TM1F"/>
    <property type="match status" value="2"/>
</dbReference>
<keyword evidence="4" id="KW-0547">Nucleotide-binding</keyword>
<keyword evidence="13" id="KW-1185">Reference proteome</keyword>
<evidence type="ECO:0000256" key="3">
    <source>
        <dbReference type="ARBA" id="ARBA00022692"/>
    </source>
</evidence>
<feature type="transmembrane region" description="Helical" evidence="9">
    <location>
        <begin position="354"/>
        <end position="372"/>
    </location>
</feature>
<evidence type="ECO:0000256" key="1">
    <source>
        <dbReference type="ARBA" id="ARBA00004141"/>
    </source>
</evidence>
<reference evidence="12" key="1">
    <citation type="submission" date="2020-07" db="EMBL/GenBank/DDBJ databases">
        <title>Draft Genome Sequence of a Deep-Sea Yeast, Naganishia (Cryptococcus) liquefaciens strain N6.</title>
        <authorList>
            <person name="Han Y.W."/>
            <person name="Kajitani R."/>
            <person name="Morimoto H."/>
            <person name="Parhat M."/>
            <person name="Tsubouchi H."/>
            <person name="Bakenova O."/>
            <person name="Ogata M."/>
            <person name="Argunhan B."/>
            <person name="Aoki R."/>
            <person name="Kajiwara S."/>
            <person name="Itoh T."/>
            <person name="Iwasaki H."/>
        </authorList>
    </citation>
    <scope>NUCLEOTIDE SEQUENCE</scope>
    <source>
        <strain evidence="12">N6</strain>
    </source>
</reference>
<dbReference type="Gene3D" id="1.20.1560.10">
    <property type="entry name" value="ABC transporter type 1, transmembrane domain"/>
    <property type="match status" value="1"/>
</dbReference>
<dbReference type="GO" id="GO:0016020">
    <property type="term" value="C:membrane"/>
    <property type="evidence" value="ECO:0007669"/>
    <property type="project" value="UniProtKB-SubCell"/>
</dbReference>
<keyword evidence="5" id="KW-0067">ATP-binding</keyword>
<organism evidence="12 13">
    <name type="scientific">Naganishia liquefaciens</name>
    <dbReference type="NCBI Taxonomy" id="104408"/>
    <lineage>
        <taxon>Eukaryota</taxon>
        <taxon>Fungi</taxon>
        <taxon>Dikarya</taxon>
        <taxon>Basidiomycota</taxon>
        <taxon>Agaricomycotina</taxon>
        <taxon>Tremellomycetes</taxon>
        <taxon>Filobasidiales</taxon>
        <taxon>Filobasidiaceae</taxon>
        <taxon>Naganishia</taxon>
    </lineage>
</organism>
<comment type="caution">
    <text evidence="12">The sequence shown here is derived from an EMBL/GenBank/DDBJ whole genome shotgun (WGS) entry which is preliminary data.</text>
</comment>
<keyword evidence="7 9" id="KW-0472">Membrane</keyword>
<feature type="transmembrane region" description="Helical" evidence="9">
    <location>
        <begin position="238"/>
        <end position="258"/>
    </location>
</feature>
<evidence type="ECO:0000256" key="2">
    <source>
        <dbReference type="ARBA" id="ARBA00007577"/>
    </source>
</evidence>
<dbReference type="SUPFAM" id="SSF52540">
    <property type="entry name" value="P-loop containing nucleoside triphosphate hydrolases"/>
    <property type="match status" value="3"/>
</dbReference>
<keyword evidence="3 9" id="KW-0812">Transmembrane</keyword>
<feature type="transmembrane region" description="Helical" evidence="9">
    <location>
        <begin position="89"/>
        <end position="117"/>
    </location>
</feature>
<keyword evidence="6 9" id="KW-1133">Transmembrane helix</keyword>
<feature type="transmembrane region" description="Helical" evidence="9">
    <location>
        <begin position="973"/>
        <end position="992"/>
    </location>
</feature>
<gene>
    <name evidence="12" type="ORF">NliqN6_5772</name>
</gene>
<dbReference type="GO" id="GO:0016887">
    <property type="term" value="F:ATP hydrolysis activity"/>
    <property type="evidence" value="ECO:0007669"/>
    <property type="project" value="InterPro"/>
</dbReference>
<feature type="transmembrane region" description="Helical" evidence="9">
    <location>
        <begin position="137"/>
        <end position="159"/>
    </location>
</feature>
<evidence type="ECO:0000259" key="11">
    <source>
        <dbReference type="PROSITE" id="PS50929"/>
    </source>
</evidence>
<feature type="transmembrane region" description="Helical" evidence="9">
    <location>
        <begin position="1049"/>
        <end position="1072"/>
    </location>
</feature>
<dbReference type="InterPro" id="IPR003439">
    <property type="entry name" value="ABC_transporter-like_ATP-bd"/>
</dbReference>
<evidence type="ECO:0000256" key="4">
    <source>
        <dbReference type="ARBA" id="ARBA00022741"/>
    </source>
</evidence>
<comment type="similarity">
    <text evidence="2">Belongs to the ABC transporter superfamily. ABCB family. Multidrug resistance exporter (TC 3.A.1.201) subfamily.</text>
</comment>
<feature type="compositionally biased region" description="Polar residues" evidence="8">
    <location>
        <begin position="1"/>
        <end position="20"/>
    </location>
</feature>
<dbReference type="CDD" id="cd18577">
    <property type="entry name" value="ABC_6TM_Pgp_ABCB1_D1_like"/>
    <property type="match status" value="1"/>
</dbReference>
<feature type="transmembrane region" description="Helical" evidence="9">
    <location>
        <begin position="1088"/>
        <end position="1110"/>
    </location>
</feature>
<feature type="domain" description="ABC transporter" evidence="10">
    <location>
        <begin position="1153"/>
        <end position="1392"/>
    </location>
</feature>
<dbReference type="InterPro" id="IPR011527">
    <property type="entry name" value="ABC1_TM_dom"/>
</dbReference>
<dbReference type="SMART" id="SM00382">
    <property type="entry name" value="AAA"/>
    <property type="match status" value="2"/>
</dbReference>
<dbReference type="PROSITE" id="PS50893">
    <property type="entry name" value="ABC_TRANSPORTER_2"/>
    <property type="match status" value="2"/>
</dbReference>
<dbReference type="PANTHER" id="PTHR43394">
    <property type="entry name" value="ATP-DEPENDENT PERMEASE MDL1, MITOCHONDRIAL"/>
    <property type="match status" value="1"/>
</dbReference>
<evidence type="ECO:0008006" key="14">
    <source>
        <dbReference type="Google" id="ProtNLM"/>
    </source>
</evidence>
<name>A0A8H3TYU2_9TREE</name>
<dbReference type="InterPro" id="IPR003593">
    <property type="entry name" value="AAA+_ATPase"/>
</dbReference>
<evidence type="ECO:0000256" key="7">
    <source>
        <dbReference type="ARBA" id="ARBA00023136"/>
    </source>
</evidence>
<dbReference type="PROSITE" id="PS00211">
    <property type="entry name" value="ABC_TRANSPORTER_1"/>
    <property type="match status" value="2"/>
</dbReference>
<feature type="region of interest" description="Disordered" evidence="8">
    <location>
        <begin position="1"/>
        <end position="26"/>
    </location>
</feature>
<dbReference type="Gene3D" id="3.40.50.300">
    <property type="entry name" value="P-loop containing nucleotide triphosphate hydrolases"/>
    <property type="match status" value="2"/>
</dbReference>
<feature type="transmembrane region" description="Helical" evidence="9">
    <location>
        <begin position="948"/>
        <end position="967"/>
    </location>
</feature>
<feature type="domain" description="ABC transmembrane type-1" evidence="11">
    <location>
        <begin position="814"/>
        <end position="1114"/>
    </location>
</feature>
<feature type="transmembrane region" description="Helical" evidence="9">
    <location>
        <begin position="324"/>
        <end position="342"/>
    </location>
</feature>
<evidence type="ECO:0000256" key="8">
    <source>
        <dbReference type="SAM" id="MobiDB-lite"/>
    </source>
</evidence>
<dbReference type="InterPro" id="IPR027417">
    <property type="entry name" value="P-loop_NTPase"/>
</dbReference>
<dbReference type="FunFam" id="3.40.50.300:FF:000913">
    <property type="entry name" value="ABC multidrug transporter SitT"/>
    <property type="match status" value="1"/>
</dbReference>
<dbReference type="InterPro" id="IPR036640">
    <property type="entry name" value="ABC1_TM_sf"/>
</dbReference>
<feature type="transmembrane region" description="Helical" evidence="9">
    <location>
        <begin position="213"/>
        <end position="232"/>
    </location>
</feature>
<dbReference type="GO" id="GO:0015421">
    <property type="term" value="F:ABC-type oligopeptide transporter activity"/>
    <property type="evidence" value="ECO:0007669"/>
    <property type="project" value="TreeGrafter"/>
</dbReference>
<dbReference type="CDD" id="cd18578">
    <property type="entry name" value="ABC_6TM_Pgp_ABCB1_D2_like"/>
    <property type="match status" value="1"/>
</dbReference>
<dbReference type="Proteomes" id="UP000620104">
    <property type="component" value="Unassembled WGS sequence"/>
</dbReference>
<dbReference type="OrthoDB" id="6500128at2759"/>
<evidence type="ECO:0000313" key="13">
    <source>
        <dbReference type="Proteomes" id="UP000620104"/>
    </source>
</evidence>
<evidence type="ECO:0000259" key="10">
    <source>
        <dbReference type="PROSITE" id="PS50893"/>
    </source>
</evidence>
<feature type="domain" description="ABC transporter" evidence="10">
    <location>
        <begin position="417"/>
        <end position="730"/>
    </location>
</feature>
<dbReference type="PANTHER" id="PTHR43394:SF1">
    <property type="entry name" value="ATP-BINDING CASSETTE SUB-FAMILY B MEMBER 10, MITOCHONDRIAL"/>
    <property type="match status" value="1"/>
</dbReference>
<dbReference type="InterPro" id="IPR039421">
    <property type="entry name" value="Type_1_exporter"/>
</dbReference>
<proteinExistence type="inferred from homology"/>
<comment type="subcellular location">
    <subcellularLocation>
        <location evidence="1">Membrane</location>
        <topology evidence="1">Multi-pass membrane protein</topology>
    </subcellularLocation>
</comment>
<dbReference type="Pfam" id="PF00664">
    <property type="entry name" value="ABC_membrane"/>
    <property type="match status" value="2"/>
</dbReference>
<feature type="domain" description="ABC transmembrane type-1" evidence="11">
    <location>
        <begin position="93"/>
        <end position="387"/>
    </location>
</feature>
<evidence type="ECO:0000256" key="5">
    <source>
        <dbReference type="ARBA" id="ARBA00022840"/>
    </source>
</evidence>
<dbReference type="EMBL" id="BLZA01000040">
    <property type="protein sequence ID" value="GHJ89370.1"/>
    <property type="molecule type" value="Genomic_DNA"/>
</dbReference>
<dbReference type="GO" id="GO:0005524">
    <property type="term" value="F:ATP binding"/>
    <property type="evidence" value="ECO:0007669"/>
    <property type="project" value="UniProtKB-KW"/>
</dbReference>
<accession>A0A8H3TYU2</accession>
<dbReference type="InterPro" id="IPR017871">
    <property type="entry name" value="ABC_transporter-like_CS"/>
</dbReference>
<evidence type="ECO:0000256" key="6">
    <source>
        <dbReference type="ARBA" id="ARBA00022989"/>
    </source>
</evidence>
<feature type="transmembrane region" description="Helical" evidence="9">
    <location>
        <begin position="809"/>
        <end position="832"/>
    </location>
</feature>
<dbReference type="SUPFAM" id="SSF90123">
    <property type="entry name" value="ABC transporter transmembrane region"/>
    <property type="match status" value="2"/>
</dbReference>
<evidence type="ECO:0000256" key="9">
    <source>
        <dbReference type="SAM" id="Phobius"/>
    </source>
</evidence>